<feature type="domain" description="DUF4349" evidence="3">
    <location>
        <begin position="68"/>
        <end position="274"/>
    </location>
</feature>
<dbReference type="Proteomes" id="UP000230273">
    <property type="component" value="Unassembled WGS sequence"/>
</dbReference>
<comment type="caution">
    <text evidence="4">The sequence shown here is derived from an EMBL/GenBank/DDBJ whole genome shotgun (WGS) entry which is preliminary data.</text>
</comment>
<evidence type="ECO:0000259" key="3">
    <source>
        <dbReference type="Pfam" id="PF14257"/>
    </source>
</evidence>
<organism evidence="4 5">
    <name type="scientific">Candidatus Nealsonbacteria bacterium CG23_combo_of_CG06-09_8_20_14_all_38_19</name>
    <dbReference type="NCBI Taxonomy" id="1974721"/>
    <lineage>
        <taxon>Bacteria</taxon>
        <taxon>Candidatus Nealsoniibacteriota</taxon>
    </lineage>
</organism>
<protein>
    <recommendedName>
        <fullName evidence="3">DUF4349 domain-containing protein</fullName>
    </recommendedName>
</protein>
<reference evidence="4 5" key="1">
    <citation type="submission" date="2017-09" db="EMBL/GenBank/DDBJ databases">
        <title>Depth-based differentiation of microbial function through sediment-hosted aquifers and enrichment of novel symbionts in the deep terrestrial subsurface.</title>
        <authorList>
            <person name="Probst A.J."/>
            <person name="Ladd B."/>
            <person name="Jarett J.K."/>
            <person name="Geller-Mcgrath D.E."/>
            <person name="Sieber C.M."/>
            <person name="Emerson J.B."/>
            <person name="Anantharaman K."/>
            <person name="Thomas B.C."/>
            <person name="Malmstrom R."/>
            <person name="Stieglmeier M."/>
            <person name="Klingl A."/>
            <person name="Woyke T."/>
            <person name="Ryan C.M."/>
            <person name="Banfield J.F."/>
        </authorList>
    </citation>
    <scope>NUCLEOTIDE SEQUENCE [LARGE SCALE GENOMIC DNA]</scope>
    <source>
        <strain evidence="4">CG23_combo_of_CG06-09_8_20_14_all_38_19</strain>
    </source>
</reference>
<proteinExistence type="predicted"/>
<dbReference type="AlphaFoldDB" id="A0A2G9YWY0"/>
<dbReference type="EMBL" id="PCRP01000022">
    <property type="protein sequence ID" value="PIP23776.1"/>
    <property type="molecule type" value="Genomic_DNA"/>
</dbReference>
<feature type="coiled-coil region" evidence="1">
    <location>
        <begin position="147"/>
        <end position="177"/>
    </location>
</feature>
<sequence>MLKKILVGGTIVIVVLLILSTLLVSVNSARNKAKIPSGSYVELPSDSYGLGDQDKSSEQNNLGSSANRLVVRTGKLQMVVKDISGVVNNIVQYVEGRGGWVVSSDVTKFQDVPSGSIVVRVPSASFDESINYLRGLAEKVTHESTSGQDITEEYTDLQSRLRNLEATEAQLLKLMEKSGSISDILSVQNQLTSTRGQIEQIKGRMQYLEGSAEMATITVNLALSEDLLPIPPTEKWRPEYVLKQAWRSLLGSLKSFSYLAIWIIVYAVIWFPAIIIIRFVKKFLRRNKA</sequence>
<keyword evidence="2" id="KW-0472">Membrane</keyword>
<dbReference type="Pfam" id="PF14257">
    <property type="entry name" value="DUF4349"/>
    <property type="match status" value="1"/>
</dbReference>
<name>A0A2G9YWY0_9BACT</name>
<keyword evidence="2" id="KW-0812">Transmembrane</keyword>
<feature type="transmembrane region" description="Helical" evidence="2">
    <location>
        <begin position="256"/>
        <end position="280"/>
    </location>
</feature>
<gene>
    <name evidence="4" type="ORF">COX36_01410</name>
</gene>
<keyword evidence="1" id="KW-0175">Coiled coil</keyword>
<evidence type="ECO:0000313" key="5">
    <source>
        <dbReference type="Proteomes" id="UP000230273"/>
    </source>
</evidence>
<evidence type="ECO:0000313" key="4">
    <source>
        <dbReference type="EMBL" id="PIP23776.1"/>
    </source>
</evidence>
<evidence type="ECO:0000256" key="2">
    <source>
        <dbReference type="SAM" id="Phobius"/>
    </source>
</evidence>
<keyword evidence="2" id="KW-1133">Transmembrane helix</keyword>
<dbReference type="InterPro" id="IPR025645">
    <property type="entry name" value="DUF4349"/>
</dbReference>
<accession>A0A2G9YWY0</accession>
<evidence type="ECO:0000256" key="1">
    <source>
        <dbReference type="SAM" id="Coils"/>
    </source>
</evidence>